<evidence type="ECO:0000259" key="5">
    <source>
        <dbReference type="PROSITE" id="PS50048"/>
    </source>
</evidence>
<evidence type="ECO:0000256" key="4">
    <source>
        <dbReference type="ARBA" id="ARBA00023242"/>
    </source>
</evidence>
<evidence type="ECO:0000256" key="2">
    <source>
        <dbReference type="ARBA" id="ARBA00023125"/>
    </source>
</evidence>
<evidence type="ECO:0000256" key="1">
    <source>
        <dbReference type="ARBA" id="ARBA00023015"/>
    </source>
</evidence>
<feature type="domain" description="Zn(2)-C6 fungal-type" evidence="5">
    <location>
        <begin position="18"/>
        <end position="50"/>
    </location>
</feature>
<sequence>MTGETTINELSRNGKLRSCEPCRRLKARCDHRIPVCGRCRSRCIAHKCSYRSTKPSITFPTVTPLMDMGNLSALPTPTLDDNIHQHYAFGSPTPPIDPIHQASASLPTPVPCSIDIRLRQVLAHLPHIKIISRLVRRWLQVCLSCPVPRPLLLDLLVAVESAAHRCNPGDGNTPVDDADLGQLAEDIHNASSQPLVVPRGLQPTEFFQVLTGRNLRAESIGLVLSVAGNAAFGLLESDVVFSSTGMY</sequence>
<dbReference type="AlphaFoldDB" id="A0A4S3JXB3"/>
<dbReference type="Proteomes" id="UP000308092">
    <property type="component" value="Unassembled WGS sequence"/>
</dbReference>
<comment type="caution">
    <text evidence="6">The sequence shown here is derived from an EMBL/GenBank/DDBJ whole genome shotgun (WGS) entry which is preliminary data.</text>
</comment>
<evidence type="ECO:0000256" key="3">
    <source>
        <dbReference type="ARBA" id="ARBA00023163"/>
    </source>
</evidence>
<dbReference type="GO" id="GO:0000981">
    <property type="term" value="F:DNA-binding transcription factor activity, RNA polymerase II-specific"/>
    <property type="evidence" value="ECO:0007669"/>
    <property type="project" value="InterPro"/>
</dbReference>
<keyword evidence="1" id="KW-0805">Transcription regulation</keyword>
<dbReference type="InterPro" id="IPR001138">
    <property type="entry name" value="Zn2Cys6_DnaBD"/>
</dbReference>
<organism evidence="6 7">
    <name type="scientific">Aspergillus tanneri</name>
    <dbReference type="NCBI Taxonomy" id="1220188"/>
    <lineage>
        <taxon>Eukaryota</taxon>
        <taxon>Fungi</taxon>
        <taxon>Dikarya</taxon>
        <taxon>Ascomycota</taxon>
        <taxon>Pezizomycotina</taxon>
        <taxon>Eurotiomycetes</taxon>
        <taxon>Eurotiomycetidae</taxon>
        <taxon>Eurotiales</taxon>
        <taxon>Aspergillaceae</taxon>
        <taxon>Aspergillus</taxon>
        <taxon>Aspergillus subgen. Circumdati</taxon>
    </lineage>
</organism>
<dbReference type="SUPFAM" id="SSF57701">
    <property type="entry name" value="Zn2/Cys6 DNA-binding domain"/>
    <property type="match status" value="1"/>
</dbReference>
<proteinExistence type="predicted"/>
<dbReference type="VEuPathDB" id="FungiDB:EYZ11_000361"/>
<keyword evidence="7" id="KW-1185">Reference proteome</keyword>
<evidence type="ECO:0000313" key="7">
    <source>
        <dbReference type="Proteomes" id="UP000308092"/>
    </source>
</evidence>
<dbReference type="Pfam" id="PF00172">
    <property type="entry name" value="Zn_clus"/>
    <property type="match status" value="1"/>
</dbReference>
<evidence type="ECO:0000313" key="6">
    <source>
        <dbReference type="EMBL" id="THD00170.1"/>
    </source>
</evidence>
<dbReference type="PROSITE" id="PS00463">
    <property type="entry name" value="ZN2_CY6_FUNGAL_1"/>
    <property type="match status" value="1"/>
</dbReference>
<reference evidence="6 7" key="1">
    <citation type="submission" date="2019-03" db="EMBL/GenBank/DDBJ databases">
        <title>The genome sequence of a newly discovered highly antifungal drug resistant Aspergillus species, Aspergillus tanneri NIH 1004.</title>
        <authorList>
            <person name="Mounaud S."/>
            <person name="Singh I."/>
            <person name="Joardar V."/>
            <person name="Pakala S."/>
            <person name="Pakala S."/>
            <person name="Venepally P."/>
            <person name="Hoover J."/>
            <person name="Nierman W."/>
            <person name="Chung J."/>
            <person name="Losada L."/>
        </authorList>
    </citation>
    <scope>NUCLEOTIDE SEQUENCE [LARGE SCALE GENOMIC DNA]</scope>
    <source>
        <strain evidence="6 7">NIH1004</strain>
    </source>
</reference>
<dbReference type="InterPro" id="IPR036864">
    <property type="entry name" value="Zn2-C6_fun-type_DNA-bd_sf"/>
</dbReference>
<dbReference type="Gene3D" id="4.10.240.10">
    <property type="entry name" value="Zn(2)-C6 fungal-type DNA-binding domain"/>
    <property type="match status" value="1"/>
</dbReference>
<dbReference type="GO" id="GO:0009893">
    <property type="term" value="P:positive regulation of metabolic process"/>
    <property type="evidence" value="ECO:0007669"/>
    <property type="project" value="UniProtKB-ARBA"/>
</dbReference>
<protein>
    <recommendedName>
        <fullName evidence="5">Zn(2)-C6 fungal-type domain-containing protein</fullName>
    </recommendedName>
</protein>
<accession>A0A4S3JXB3</accession>
<gene>
    <name evidence="6" type="ORF">EYZ11_000361</name>
</gene>
<dbReference type="GO" id="GO:0008270">
    <property type="term" value="F:zinc ion binding"/>
    <property type="evidence" value="ECO:0007669"/>
    <property type="project" value="InterPro"/>
</dbReference>
<dbReference type="PROSITE" id="PS50048">
    <property type="entry name" value="ZN2_CY6_FUNGAL_2"/>
    <property type="match status" value="1"/>
</dbReference>
<dbReference type="STRING" id="1220188.A0A4S3JXB3"/>
<keyword evidence="4" id="KW-0539">Nucleus</keyword>
<dbReference type="EMBL" id="SOSA01000005">
    <property type="protein sequence ID" value="THD00170.1"/>
    <property type="molecule type" value="Genomic_DNA"/>
</dbReference>
<keyword evidence="2" id="KW-0238">DNA-binding</keyword>
<dbReference type="GO" id="GO:0003677">
    <property type="term" value="F:DNA binding"/>
    <property type="evidence" value="ECO:0007669"/>
    <property type="project" value="UniProtKB-KW"/>
</dbReference>
<keyword evidence="3" id="KW-0804">Transcription</keyword>
<dbReference type="CDD" id="cd00067">
    <property type="entry name" value="GAL4"/>
    <property type="match status" value="1"/>
</dbReference>
<name>A0A4S3JXB3_9EURO</name>